<protein>
    <submittedName>
        <fullName evidence="2">Uncharacterized protein</fullName>
    </submittedName>
</protein>
<accession>A0A1G2CVP6</accession>
<sequence length="225" mass="24098">MIKKIFTTHHKKIIVGAPIVFLVIVSGGGMFGSGNYFSFASNNKNFPIVGDMLPVTLAMNADTPINAVGGTVTFDPDMLNVTSLSRVTSSIDLWSEEPSYSNTEGTLHFSGGLVGEKASLPIHGTILTINFTVLKPGKTVITMKNGELLAHDGEGTNVALGSNTLSLYTREMKNASPDVNGDGVLSVSDANALYLKTFFTYDPQYDLNGDGRVSWADVRLLISLF</sequence>
<dbReference type="Gene3D" id="2.60.40.680">
    <property type="match status" value="1"/>
</dbReference>
<proteinExistence type="predicted"/>
<feature type="transmembrane region" description="Helical" evidence="1">
    <location>
        <begin position="12"/>
        <end position="37"/>
    </location>
</feature>
<organism evidence="2 3">
    <name type="scientific">Candidatus Lloydbacteria bacterium RIFCSPHIGHO2_01_FULL_49_22</name>
    <dbReference type="NCBI Taxonomy" id="1798658"/>
    <lineage>
        <taxon>Bacteria</taxon>
        <taxon>Candidatus Lloydiibacteriota</taxon>
    </lineage>
</organism>
<dbReference type="PROSITE" id="PS00018">
    <property type="entry name" value="EF_HAND_1"/>
    <property type="match status" value="1"/>
</dbReference>
<dbReference type="Proteomes" id="UP000177122">
    <property type="component" value="Unassembled WGS sequence"/>
</dbReference>
<keyword evidence="1" id="KW-0472">Membrane</keyword>
<keyword evidence="1" id="KW-1133">Transmembrane helix</keyword>
<dbReference type="EMBL" id="MHLI01000011">
    <property type="protein sequence ID" value="OGZ05426.1"/>
    <property type="molecule type" value="Genomic_DNA"/>
</dbReference>
<dbReference type="SUPFAM" id="SSF49384">
    <property type="entry name" value="Carbohydrate-binding domain"/>
    <property type="match status" value="1"/>
</dbReference>
<dbReference type="CDD" id="cd08547">
    <property type="entry name" value="Type_II_cohesin"/>
    <property type="match status" value="1"/>
</dbReference>
<gene>
    <name evidence="2" type="ORF">A2845_03145</name>
</gene>
<dbReference type="InterPro" id="IPR018247">
    <property type="entry name" value="EF_Hand_1_Ca_BS"/>
</dbReference>
<evidence type="ECO:0000256" key="1">
    <source>
        <dbReference type="SAM" id="Phobius"/>
    </source>
</evidence>
<dbReference type="InterPro" id="IPR036439">
    <property type="entry name" value="Dockerin_dom_sf"/>
</dbReference>
<dbReference type="GO" id="GO:0030246">
    <property type="term" value="F:carbohydrate binding"/>
    <property type="evidence" value="ECO:0007669"/>
    <property type="project" value="InterPro"/>
</dbReference>
<dbReference type="AlphaFoldDB" id="A0A1G2CVP6"/>
<dbReference type="InterPro" id="IPR008965">
    <property type="entry name" value="CBM2/CBM3_carb-bd_dom_sf"/>
</dbReference>
<evidence type="ECO:0000313" key="2">
    <source>
        <dbReference type="EMBL" id="OGZ05426.1"/>
    </source>
</evidence>
<dbReference type="GO" id="GO:0000272">
    <property type="term" value="P:polysaccharide catabolic process"/>
    <property type="evidence" value="ECO:0007669"/>
    <property type="project" value="InterPro"/>
</dbReference>
<reference evidence="2 3" key="1">
    <citation type="journal article" date="2016" name="Nat. Commun.">
        <title>Thousands of microbial genomes shed light on interconnected biogeochemical processes in an aquifer system.</title>
        <authorList>
            <person name="Anantharaman K."/>
            <person name="Brown C.T."/>
            <person name="Hug L.A."/>
            <person name="Sharon I."/>
            <person name="Castelle C.J."/>
            <person name="Probst A.J."/>
            <person name="Thomas B.C."/>
            <person name="Singh A."/>
            <person name="Wilkins M.J."/>
            <person name="Karaoz U."/>
            <person name="Brodie E.L."/>
            <person name="Williams K.H."/>
            <person name="Hubbard S.S."/>
            <person name="Banfield J.F."/>
        </authorList>
    </citation>
    <scope>NUCLEOTIDE SEQUENCE [LARGE SCALE GENOMIC DNA]</scope>
</reference>
<name>A0A1G2CVP6_9BACT</name>
<dbReference type="Gene3D" id="1.10.1330.10">
    <property type="entry name" value="Dockerin domain"/>
    <property type="match status" value="1"/>
</dbReference>
<evidence type="ECO:0000313" key="3">
    <source>
        <dbReference type="Proteomes" id="UP000177122"/>
    </source>
</evidence>
<keyword evidence="1" id="KW-0812">Transmembrane</keyword>
<dbReference type="SUPFAM" id="SSF63446">
    <property type="entry name" value="Type I dockerin domain"/>
    <property type="match status" value="1"/>
</dbReference>
<comment type="caution">
    <text evidence="2">The sequence shown here is derived from an EMBL/GenBank/DDBJ whole genome shotgun (WGS) entry which is preliminary data.</text>
</comment>